<dbReference type="UniPathway" id="UPA00085"/>
<evidence type="ECO:0000256" key="10">
    <source>
        <dbReference type="HAMAP-Rule" id="MF_00019"/>
    </source>
</evidence>
<comment type="similarity">
    <text evidence="10">Belongs to the PlsX family.</text>
</comment>
<dbReference type="Pfam" id="PF02504">
    <property type="entry name" value="FA_synthesis"/>
    <property type="match status" value="1"/>
</dbReference>
<name>A0A5M6IJR1_9PROT</name>
<dbReference type="Gene3D" id="3.40.718.10">
    <property type="entry name" value="Isopropylmalate Dehydrogenase"/>
    <property type="match status" value="1"/>
</dbReference>
<comment type="function">
    <text evidence="10">Catalyzes the reversible formation of acyl-phosphate (acyl-PO(4)) from acyl-[acyl-carrier-protein] (acyl-ACP). This enzyme utilizes acyl-ACP as fatty acyl donor, but not acyl-CoA.</text>
</comment>
<dbReference type="PANTHER" id="PTHR30100">
    <property type="entry name" value="FATTY ACID/PHOSPHOLIPID SYNTHESIS PROTEIN PLSX"/>
    <property type="match status" value="1"/>
</dbReference>
<comment type="catalytic activity">
    <reaction evidence="1 10">
        <text>a fatty acyl-[ACP] + phosphate = an acyl phosphate + holo-[ACP]</text>
        <dbReference type="Rhea" id="RHEA:42292"/>
        <dbReference type="Rhea" id="RHEA-COMP:9685"/>
        <dbReference type="Rhea" id="RHEA-COMP:14125"/>
        <dbReference type="ChEBI" id="CHEBI:43474"/>
        <dbReference type="ChEBI" id="CHEBI:59918"/>
        <dbReference type="ChEBI" id="CHEBI:64479"/>
        <dbReference type="ChEBI" id="CHEBI:138651"/>
        <dbReference type="EC" id="2.3.1.274"/>
    </reaction>
</comment>
<dbReference type="EMBL" id="VWPK01000080">
    <property type="protein sequence ID" value="KAA5608503.1"/>
    <property type="molecule type" value="Genomic_DNA"/>
</dbReference>
<keyword evidence="12" id="KW-0012">Acyltransferase</keyword>
<reference evidence="12 13" key="1">
    <citation type="submission" date="2019-09" db="EMBL/GenBank/DDBJ databases">
        <title>Genome sequence of Rhodovastum atsumiense, a diverse member of the Acetobacteraceae family of non-sulfur purple photosynthetic bacteria.</title>
        <authorList>
            <person name="Meyer T."/>
            <person name="Kyndt J."/>
        </authorList>
    </citation>
    <scope>NUCLEOTIDE SEQUENCE [LARGE SCALE GENOMIC DNA]</scope>
    <source>
        <strain evidence="12 13">DSM 21279</strain>
    </source>
</reference>
<comment type="pathway">
    <text evidence="10">Lipid metabolism; phospholipid metabolism.</text>
</comment>
<dbReference type="GO" id="GO:0006633">
    <property type="term" value="P:fatty acid biosynthetic process"/>
    <property type="evidence" value="ECO:0007669"/>
    <property type="project" value="UniProtKB-UniRule"/>
</dbReference>
<dbReference type="InterPro" id="IPR003664">
    <property type="entry name" value="FA_synthesis"/>
</dbReference>
<evidence type="ECO:0000256" key="4">
    <source>
        <dbReference type="ARBA" id="ARBA00022679"/>
    </source>
</evidence>
<dbReference type="HAMAP" id="MF_00019">
    <property type="entry name" value="PlsX"/>
    <property type="match status" value="1"/>
</dbReference>
<dbReference type="GO" id="GO:0043811">
    <property type="term" value="F:phosphate:acyl-[acyl carrier protein] acyltransferase activity"/>
    <property type="evidence" value="ECO:0007669"/>
    <property type="project" value="UniProtKB-UniRule"/>
</dbReference>
<evidence type="ECO:0000256" key="9">
    <source>
        <dbReference type="ARBA" id="ARBA00046608"/>
    </source>
</evidence>
<dbReference type="EC" id="2.3.1.274" evidence="8 10"/>
<dbReference type="GO" id="GO:0008654">
    <property type="term" value="P:phospholipid biosynthetic process"/>
    <property type="evidence" value="ECO:0007669"/>
    <property type="project" value="UniProtKB-KW"/>
</dbReference>
<gene>
    <name evidence="10 12" type="primary">plsX</name>
    <name evidence="12" type="ORF">F1189_28790</name>
</gene>
<comment type="subcellular location">
    <subcellularLocation>
        <location evidence="10">Cytoplasm</location>
    </subcellularLocation>
    <text evidence="10">Associated with the membrane possibly through PlsY.</text>
</comment>
<evidence type="ECO:0000256" key="3">
    <source>
        <dbReference type="ARBA" id="ARBA00022516"/>
    </source>
</evidence>
<dbReference type="GO" id="GO:0005737">
    <property type="term" value="C:cytoplasm"/>
    <property type="evidence" value="ECO:0007669"/>
    <property type="project" value="UniProtKB-SubCell"/>
</dbReference>
<dbReference type="RefSeq" id="WP_150045341.1">
    <property type="nucleotide sequence ID" value="NZ_OW485601.1"/>
</dbReference>
<keyword evidence="13" id="KW-1185">Reference proteome</keyword>
<keyword evidence="3 10" id="KW-0444">Lipid biosynthesis</keyword>
<evidence type="ECO:0000256" key="2">
    <source>
        <dbReference type="ARBA" id="ARBA00022490"/>
    </source>
</evidence>
<comment type="caution">
    <text evidence="12">The sequence shown here is derived from an EMBL/GenBank/DDBJ whole genome shotgun (WGS) entry which is preliminary data.</text>
</comment>
<dbReference type="NCBIfam" id="TIGR00182">
    <property type="entry name" value="plsX"/>
    <property type="match status" value="1"/>
</dbReference>
<dbReference type="PANTHER" id="PTHR30100:SF1">
    <property type="entry name" value="PHOSPHATE ACYLTRANSFERASE"/>
    <property type="match status" value="1"/>
</dbReference>
<evidence type="ECO:0000256" key="11">
    <source>
        <dbReference type="SAM" id="MobiDB-lite"/>
    </source>
</evidence>
<comment type="subunit">
    <text evidence="9 10">Homodimer. Probably interacts with PlsY.</text>
</comment>
<dbReference type="InterPro" id="IPR012281">
    <property type="entry name" value="Phospholipid_synth_PlsX-like"/>
</dbReference>
<keyword evidence="4 10" id="KW-0808">Transferase</keyword>
<organism evidence="12 13">
    <name type="scientific">Rhodovastum atsumiense</name>
    <dbReference type="NCBI Taxonomy" id="504468"/>
    <lineage>
        <taxon>Bacteria</taxon>
        <taxon>Pseudomonadati</taxon>
        <taxon>Pseudomonadota</taxon>
        <taxon>Alphaproteobacteria</taxon>
        <taxon>Acetobacterales</taxon>
        <taxon>Acetobacteraceae</taxon>
        <taxon>Rhodovastum</taxon>
    </lineage>
</organism>
<dbReference type="AlphaFoldDB" id="A0A5M6IJR1"/>
<evidence type="ECO:0000256" key="1">
    <source>
        <dbReference type="ARBA" id="ARBA00001232"/>
    </source>
</evidence>
<dbReference type="PIRSF" id="PIRSF002465">
    <property type="entry name" value="Phsphlp_syn_PlsX"/>
    <property type="match status" value="1"/>
</dbReference>
<accession>A0A5M6IJR1</accession>
<evidence type="ECO:0000256" key="8">
    <source>
        <dbReference type="ARBA" id="ARBA00024069"/>
    </source>
</evidence>
<dbReference type="Proteomes" id="UP000325255">
    <property type="component" value="Unassembled WGS sequence"/>
</dbReference>
<keyword evidence="5 10" id="KW-0443">Lipid metabolism</keyword>
<keyword evidence="6 10" id="KW-0594">Phospholipid biosynthesis</keyword>
<evidence type="ECO:0000256" key="7">
    <source>
        <dbReference type="ARBA" id="ARBA00023264"/>
    </source>
</evidence>
<protein>
    <recommendedName>
        <fullName evidence="8 10">Phosphate acyltransferase</fullName>
        <ecNumber evidence="8 10">2.3.1.274</ecNumber>
    </recommendedName>
    <alternativeName>
        <fullName evidence="10">Acyl-ACP phosphotransacylase</fullName>
    </alternativeName>
    <alternativeName>
        <fullName evidence="10">Acyl-[acyl-carrier-protein]--phosphate acyltransferase</fullName>
    </alternativeName>
    <alternativeName>
        <fullName evidence="10">Phosphate-acyl-ACP acyltransferase</fullName>
    </alternativeName>
</protein>
<evidence type="ECO:0000313" key="12">
    <source>
        <dbReference type="EMBL" id="KAA5608503.1"/>
    </source>
</evidence>
<evidence type="ECO:0000313" key="13">
    <source>
        <dbReference type="Proteomes" id="UP000325255"/>
    </source>
</evidence>
<keyword evidence="7 10" id="KW-1208">Phospholipid metabolism</keyword>
<evidence type="ECO:0000256" key="5">
    <source>
        <dbReference type="ARBA" id="ARBA00023098"/>
    </source>
</evidence>
<sequence length="362" mass="37651">MGGDRAPEIVVHGMAIAAERHPSARFLLVGDEAKLAPLLKQHKRAANACTVLHTPDAIAGDLKPTAALRMRRASMRIAIDTVAAGNAAGVVSAGNTGALMALAKIVIKTMPGIDRPAMAAIAPSVRGDVVMLDLGANVACDTRNLVEFAVMGDVFARTVLGLTAPSIGLLNVGSEELKGDDRIRAAAEVLRETHIGPQFHGFVEGHDITAGTTDVVVTDGFTGNVALKTLEGTAKLVLQLLRQAFTASTQAKLGYLLARGELDRLREVVDPRRYNGAVLLGLNGVVVKSHGGTDAQGFAHAVDVGMDMVVHRFNERIREGLGRIPAQPKRQNGQSAPGGVAGMGAKNGSAGGDDGERLAAAR</sequence>
<proteinExistence type="inferred from homology"/>
<evidence type="ECO:0000256" key="6">
    <source>
        <dbReference type="ARBA" id="ARBA00023209"/>
    </source>
</evidence>
<feature type="region of interest" description="Disordered" evidence="11">
    <location>
        <begin position="320"/>
        <end position="362"/>
    </location>
</feature>
<keyword evidence="2 10" id="KW-0963">Cytoplasm</keyword>
<dbReference type="SUPFAM" id="SSF53659">
    <property type="entry name" value="Isocitrate/Isopropylmalate dehydrogenase-like"/>
    <property type="match status" value="1"/>
</dbReference>
<dbReference type="OrthoDB" id="9806408at2"/>